<feature type="domain" description="TTI1 C-terminal TPR" evidence="3">
    <location>
        <begin position="808"/>
        <end position="988"/>
    </location>
</feature>
<gene>
    <name evidence="4" type="ORF">EPUL_003979</name>
</gene>
<dbReference type="Proteomes" id="UP000237438">
    <property type="component" value="Unassembled WGS sequence"/>
</dbReference>
<dbReference type="OrthoDB" id="49511at2759"/>
<organism evidence="4 5">
    <name type="scientific">Erysiphe pulchra</name>
    <dbReference type="NCBI Taxonomy" id="225359"/>
    <lineage>
        <taxon>Eukaryota</taxon>
        <taxon>Fungi</taxon>
        <taxon>Dikarya</taxon>
        <taxon>Ascomycota</taxon>
        <taxon>Pezizomycotina</taxon>
        <taxon>Leotiomycetes</taxon>
        <taxon>Erysiphales</taxon>
        <taxon>Erysiphaceae</taxon>
        <taxon>Erysiphe</taxon>
    </lineage>
</organism>
<feature type="region of interest" description="Disordered" evidence="1">
    <location>
        <begin position="791"/>
        <end position="810"/>
    </location>
</feature>
<dbReference type="InterPro" id="IPR016024">
    <property type="entry name" value="ARM-type_fold"/>
</dbReference>
<evidence type="ECO:0000313" key="4">
    <source>
        <dbReference type="EMBL" id="POS85362.1"/>
    </source>
</evidence>
<dbReference type="GO" id="GO:0005737">
    <property type="term" value="C:cytoplasm"/>
    <property type="evidence" value="ECO:0007669"/>
    <property type="project" value="TreeGrafter"/>
</dbReference>
<dbReference type="SUPFAM" id="SSF48371">
    <property type="entry name" value="ARM repeat"/>
    <property type="match status" value="1"/>
</dbReference>
<dbReference type="Gene3D" id="1.25.10.10">
    <property type="entry name" value="Leucine-rich Repeat Variant"/>
    <property type="match status" value="1"/>
</dbReference>
<dbReference type="EMBL" id="PEDP01000632">
    <property type="protein sequence ID" value="POS85362.1"/>
    <property type="molecule type" value="Genomic_DNA"/>
</dbReference>
<keyword evidence="5" id="KW-1185">Reference proteome</keyword>
<dbReference type="STRING" id="225359.A0A2S4PTL6"/>
<dbReference type="InterPro" id="IPR049362">
    <property type="entry name" value="TTI1_rpt"/>
</dbReference>
<comment type="caution">
    <text evidence="4">The sequence shown here is derived from an EMBL/GenBank/DDBJ whole genome shotgun (WGS) entry which is preliminary data.</text>
</comment>
<dbReference type="InterPro" id="IPR057566">
    <property type="entry name" value="TPR_TTI1_N"/>
</dbReference>
<dbReference type="Pfam" id="PF21547">
    <property type="entry name" value="TTI1"/>
    <property type="match status" value="1"/>
</dbReference>
<dbReference type="Pfam" id="PF24181">
    <property type="entry name" value="TPR_TTI1_C"/>
    <property type="match status" value="1"/>
</dbReference>
<dbReference type="InterPro" id="IPR011989">
    <property type="entry name" value="ARM-like"/>
</dbReference>
<dbReference type="Pfam" id="PF24173">
    <property type="entry name" value="TPR_TTI1_N"/>
    <property type="match status" value="1"/>
</dbReference>
<protein>
    <recommendedName>
        <fullName evidence="6">TEL2-interacting protein 1</fullName>
    </recommendedName>
</protein>
<evidence type="ECO:0008006" key="6">
    <source>
        <dbReference type="Google" id="ProtNLM"/>
    </source>
</evidence>
<dbReference type="InterPro" id="IPR057567">
    <property type="entry name" value="TPR_TTI1_C"/>
</dbReference>
<dbReference type="InterPro" id="IPR052587">
    <property type="entry name" value="TELO2-interacting_protein_1"/>
</dbReference>
<sequence>MDNETNKSTRDRLFRQLKPYCVKLNQLALFSVGNNPNNYEALINVIEELLVVLETNCQQTENGFDHKLAEYVFYPISQILRRREKITNRLLELTIKCVKIILEHGWKESISLELAKQLLILLTFMAGRNPSKESILAPEEVLFEALGALAALFHAIKNTEKGPATLKEAELVLALGSCVTVILDAIAEGPTGKIQLEALSALDAAWHCIQDQAILSKFLPGVVSTLVKCLTPSTKIRRQRRVLVRALEVLCYVLTSILNDIATRKVNASQKCLQVPSTSDSHNGVLTTEWLKVTSEQLRLALLNIVKLRSHEAVEVQKALSNLCITLLDECHYTLSNSSQILVETCMSLHRIDSSKKLYERNTSLTDLAFIHTDLNDLIKETAHNWVISLPTVMQSNDDTAKIALIKNLSMSQELLSDLHLKSTVLDEAFIKSLRDCVTVIIDPLTPSIKPIQETYDDLNSQVISNFSATNSKSLTFQPIIMPHENQKRIRENFMTLIQSLSIRDLPVQLADEMLEYARYASGPSLLSSYWLAFQILKLMAKNKEIDDLINTSFISSTHSHESLEQELYAFSLSLLCNNDNHNVDHKMIDWRLQAIALEMVADFANRMGHSFRAELVDTLYPVVQFLGSPISQLREHAITCLNIFSHACGYNDTSTLIIQNVDYMVNAISLQLNTFNIAPQGPQVLIMMIRLAGPSLISYLDDIVESIFAALANYHGYPKLVGVLFSVLAEIVVSISSIPHQKLGKGTKYRQISHRRQEPHPPLTINHIIDSCLSATPLLDSLDPEEILSPEPFPHTPWKSPDTTSAHDEMETELDHITEENQIEKHTSSSQNKTYKMLLSIAQLCQYYLTSSSPIFRARLLGLLETSVAALSFDEDQFLPLVNDIWPVVIKRLYDPESFVCIAACDFIATLCRYTGDFLATRISVEWSDLLKLASATKSSVSNEKKRYKESSKFTQSNQIWEALQKMFVAIINFVGIQEMMFDDLLELLGSIGWEREDIREAMESVNIEAMWLARLTKGCIKAPATPVLDDYKFITYSI</sequence>
<name>A0A2S4PTL6_9PEZI</name>
<reference evidence="4 5" key="1">
    <citation type="submission" date="2017-10" db="EMBL/GenBank/DDBJ databases">
        <title>Development of genomic resources for the powdery mildew, Erysiphe pulchra.</title>
        <authorList>
            <person name="Wadl P.A."/>
            <person name="Mack B.M."/>
            <person name="Moore G."/>
            <person name="Beltz S.B."/>
        </authorList>
    </citation>
    <scope>NUCLEOTIDE SEQUENCE [LARGE SCALE GENOMIC DNA]</scope>
    <source>
        <strain evidence="4">Cflorida</strain>
    </source>
</reference>
<dbReference type="PANTHER" id="PTHR18460">
    <property type="entry name" value="TEL2 INTERACTING PROTEIN 1 TTI1 FAMILY MEMBER"/>
    <property type="match status" value="1"/>
</dbReference>
<evidence type="ECO:0000259" key="3">
    <source>
        <dbReference type="Pfam" id="PF24181"/>
    </source>
</evidence>
<feature type="domain" description="TTI1 N-terminal TPR" evidence="2">
    <location>
        <begin position="14"/>
        <end position="350"/>
    </location>
</feature>
<accession>A0A2S4PTL6</accession>
<evidence type="ECO:0000313" key="5">
    <source>
        <dbReference type="Proteomes" id="UP000237438"/>
    </source>
</evidence>
<proteinExistence type="predicted"/>
<dbReference type="AlphaFoldDB" id="A0A2S4PTL6"/>
<dbReference type="PANTHER" id="PTHR18460:SF3">
    <property type="entry name" value="TELO2-INTERACTING PROTEIN 1 HOMOLOG"/>
    <property type="match status" value="1"/>
</dbReference>
<evidence type="ECO:0000259" key="2">
    <source>
        <dbReference type="Pfam" id="PF24173"/>
    </source>
</evidence>
<evidence type="ECO:0000256" key="1">
    <source>
        <dbReference type="SAM" id="MobiDB-lite"/>
    </source>
</evidence>